<dbReference type="GO" id="GO:0016618">
    <property type="term" value="F:hydroxypyruvate reductase [NAD(P)H] activity"/>
    <property type="evidence" value="ECO:0007669"/>
    <property type="project" value="TreeGrafter"/>
</dbReference>
<organism evidence="6 7">
    <name type="scientific">Jeotgalibacillus malaysiensis</name>
    <dbReference type="NCBI Taxonomy" id="1508404"/>
    <lineage>
        <taxon>Bacteria</taxon>
        <taxon>Bacillati</taxon>
        <taxon>Bacillota</taxon>
        <taxon>Bacilli</taxon>
        <taxon>Bacillales</taxon>
        <taxon>Caryophanaceae</taxon>
        <taxon>Jeotgalibacillus</taxon>
    </lineage>
</organism>
<dbReference type="Pfam" id="PF02826">
    <property type="entry name" value="2-Hacid_dh_C"/>
    <property type="match status" value="1"/>
</dbReference>
<evidence type="ECO:0000313" key="7">
    <source>
        <dbReference type="Proteomes" id="UP000031449"/>
    </source>
</evidence>
<evidence type="ECO:0000313" key="6">
    <source>
        <dbReference type="EMBL" id="AJD91929.1"/>
    </source>
</evidence>
<proteinExistence type="inferred from homology"/>
<dbReference type="PANTHER" id="PTHR10996:SF283">
    <property type="entry name" value="GLYOXYLATE_HYDROXYPYRUVATE REDUCTASE B"/>
    <property type="match status" value="1"/>
</dbReference>
<dbReference type="AlphaFoldDB" id="A0A0B5AVA6"/>
<comment type="similarity">
    <text evidence="1 3">Belongs to the D-isomer specific 2-hydroxyacid dehydrogenase family.</text>
</comment>
<keyword evidence="2 3" id="KW-0560">Oxidoreductase</keyword>
<dbReference type="InterPro" id="IPR029752">
    <property type="entry name" value="D-isomer_DH_CS1"/>
</dbReference>
<dbReference type="KEGG" id="jeo:JMA_26120"/>
<dbReference type="InterPro" id="IPR006140">
    <property type="entry name" value="D-isomer_DH_NAD-bd"/>
</dbReference>
<dbReference type="PROSITE" id="PS00065">
    <property type="entry name" value="D_2_HYDROXYACID_DH_1"/>
    <property type="match status" value="1"/>
</dbReference>
<dbReference type="Proteomes" id="UP000031449">
    <property type="component" value="Chromosome"/>
</dbReference>
<evidence type="ECO:0000256" key="1">
    <source>
        <dbReference type="ARBA" id="ARBA00005854"/>
    </source>
</evidence>
<name>A0A0B5AVA6_9BACL</name>
<dbReference type="PANTHER" id="PTHR10996">
    <property type="entry name" value="2-HYDROXYACID DEHYDROGENASE-RELATED"/>
    <property type="match status" value="1"/>
</dbReference>
<protein>
    <submittedName>
        <fullName evidence="6">2-ketogluconate reductase</fullName>
    </submittedName>
</protein>
<dbReference type="Gene3D" id="3.40.50.720">
    <property type="entry name" value="NAD(P)-binding Rossmann-like Domain"/>
    <property type="match status" value="2"/>
</dbReference>
<dbReference type="PROSITE" id="PS00671">
    <property type="entry name" value="D_2_HYDROXYACID_DH_3"/>
    <property type="match status" value="1"/>
</dbReference>
<dbReference type="EMBL" id="CP009416">
    <property type="protein sequence ID" value="AJD91929.1"/>
    <property type="molecule type" value="Genomic_DNA"/>
</dbReference>
<dbReference type="CDD" id="cd05301">
    <property type="entry name" value="GDH"/>
    <property type="match status" value="1"/>
</dbReference>
<accession>A0A0B5AVA6</accession>
<dbReference type="GO" id="GO:0051287">
    <property type="term" value="F:NAD binding"/>
    <property type="evidence" value="ECO:0007669"/>
    <property type="project" value="InterPro"/>
</dbReference>
<reference evidence="6 7" key="1">
    <citation type="submission" date="2014-08" db="EMBL/GenBank/DDBJ databases">
        <title>Complete genome of a marine bacteria Jeotgalibacillus malaysiensis.</title>
        <authorList>
            <person name="Yaakop A.S."/>
            <person name="Chan K.-G."/>
            <person name="Goh K.M."/>
        </authorList>
    </citation>
    <scope>NUCLEOTIDE SEQUENCE [LARGE SCALE GENOMIC DNA]</scope>
    <source>
        <strain evidence="6 7">D5</strain>
    </source>
</reference>
<dbReference type="SUPFAM" id="SSF51735">
    <property type="entry name" value="NAD(P)-binding Rossmann-fold domains"/>
    <property type="match status" value="1"/>
</dbReference>
<evidence type="ECO:0000256" key="2">
    <source>
        <dbReference type="ARBA" id="ARBA00023002"/>
    </source>
</evidence>
<dbReference type="HOGENOM" id="CLU_019796_1_2_9"/>
<dbReference type="GO" id="GO:0005829">
    <property type="term" value="C:cytosol"/>
    <property type="evidence" value="ECO:0007669"/>
    <property type="project" value="TreeGrafter"/>
</dbReference>
<dbReference type="InterPro" id="IPR006139">
    <property type="entry name" value="D-isomer_2_OHA_DH_cat_dom"/>
</dbReference>
<dbReference type="Pfam" id="PF00389">
    <property type="entry name" value="2-Hacid_dh"/>
    <property type="match status" value="1"/>
</dbReference>
<feature type="domain" description="D-isomer specific 2-hydroxyacid dehydrogenase NAD-binding" evidence="5">
    <location>
        <begin position="109"/>
        <end position="287"/>
    </location>
</feature>
<sequence length="320" mass="35015">MSKIFITRKIDEAVIDELKKSFDVEVWDSEDEAVPRDILLEKVKESQALLTMLSDQIDKEVLSNAPLLKVVANMAVGYDNIDVQAAEKAGIIVTNTPDVLTDTTADLAFSLILATARRIPEAAEYIKKGDWTSWSPYLLAGHDVHHKTLGIIGMGKIGQAVAKRAAGFDMDILYHTRSRKTEAEEQFGAQYKSLNDLLEKADFVLVLAPLTDETRGMIGAEQFKIMKESAIFINVGRGPVVDEKALIEALENGEIAGAGLDVFEKEPISKDHPLVAMKNVVAVPHIGSASTETRFIMMKLAADNIKAVLNGEKPLTKVSV</sequence>
<dbReference type="GO" id="GO:0030267">
    <property type="term" value="F:glyoxylate reductase (NADPH) activity"/>
    <property type="evidence" value="ECO:0007669"/>
    <property type="project" value="TreeGrafter"/>
</dbReference>
<dbReference type="OrthoDB" id="9805416at2"/>
<dbReference type="InterPro" id="IPR029753">
    <property type="entry name" value="D-isomer_DH_CS"/>
</dbReference>
<dbReference type="FunFam" id="3.40.50.720:FF:000462">
    <property type="entry name" value="Glyoxylate reductase (NADP+)"/>
    <property type="match status" value="1"/>
</dbReference>
<dbReference type="SUPFAM" id="SSF52283">
    <property type="entry name" value="Formate/glycerate dehydrogenase catalytic domain-like"/>
    <property type="match status" value="1"/>
</dbReference>
<dbReference type="STRING" id="1508404.JMA_26120"/>
<gene>
    <name evidence="6" type="ORF">JMA_26120</name>
</gene>
<evidence type="ECO:0000259" key="5">
    <source>
        <dbReference type="Pfam" id="PF02826"/>
    </source>
</evidence>
<keyword evidence="7" id="KW-1185">Reference proteome</keyword>
<dbReference type="BioCyc" id="JESP1508404:G14D9-11892-MONOMER"/>
<feature type="domain" description="D-isomer specific 2-hydroxyacid dehydrogenase catalytic" evidence="4">
    <location>
        <begin position="4"/>
        <end position="318"/>
    </location>
</feature>
<evidence type="ECO:0000259" key="4">
    <source>
        <dbReference type="Pfam" id="PF00389"/>
    </source>
</evidence>
<dbReference type="InterPro" id="IPR036291">
    <property type="entry name" value="NAD(P)-bd_dom_sf"/>
</dbReference>
<evidence type="ECO:0000256" key="3">
    <source>
        <dbReference type="RuleBase" id="RU003719"/>
    </source>
</evidence>
<dbReference type="InterPro" id="IPR050223">
    <property type="entry name" value="D-isomer_2-hydroxyacid_DH"/>
</dbReference>